<proteinExistence type="predicted"/>
<name>A0A5J4QXI7_9ZZZZ</name>
<gene>
    <name evidence="1" type="ORF">EZS27_024856</name>
</gene>
<protein>
    <submittedName>
        <fullName evidence="1">Uncharacterized protein</fullName>
    </submittedName>
</protein>
<evidence type="ECO:0000313" key="1">
    <source>
        <dbReference type="EMBL" id="KAA6325985.1"/>
    </source>
</evidence>
<accession>A0A5J4QXI7</accession>
<comment type="caution">
    <text evidence="1">The sequence shown here is derived from an EMBL/GenBank/DDBJ whole genome shotgun (WGS) entry which is preliminary data.</text>
</comment>
<sequence length="114" mass="13149">MGHIILAGNINDKKTTEMRSYTAPTSKIILKRIIEVLADSDLDIDGTITVRETDLSDILKDVRISCFDFKYVAKLKKTVSFEGYKIVYKDSKVLKVKKEEEEKEKEEEMTLNEE</sequence>
<reference evidence="1" key="1">
    <citation type="submission" date="2019-03" db="EMBL/GenBank/DDBJ databases">
        <title>Single cell metagenomics reveals metabolic interactions within the superorganism composed of flagellate Streblomastix strix and complex community of Bacteroidetes bacteria on its surface.</title>
        <authorList>
            <person name="Treitli S.C."/>
            <person name="Kolisko M."/>
            <person name="Husnik F."/>
            <person name="Keeling P."/>
            <person name="Hampl V."/>
        </authorList>
    </citation>
    <scope>NUCLEOTIDE SEQUENCE</scope>
    <source>
        <strain evidence="1">STM</strain>
    </source>
</reference>
<dbReference type="AlphaFoldDB" id="A0A5J4QXI7"/>
<organism evidence="1">
    <name type="scientific">termite gut metagenome</name>
    <dbReference type="NCBI Taxonomy" id="433724"/>
    <lineage>
        <taxon>unclassified sequences</taxon>
        <taxon>metagenomes</taxon>
        <taxon>organismal metagenomes</taxon>
    </lineage>
</organism>
<dbReference type="EMBL" id="SNRY01002251">
    <property type="protein sequence ID" value="KAA6325985.1"/>
    <property type="molecule type" value="Genomic_DNA"/>
</dbReference>